<protein>
    <submittedName>
        <fullName evidence="1">Predicted hydrolase of the alpha/beta superfamily</fullName>
    </submittedName>
</protein>
<keyword evidence="2" id="KW-1185">Reference proteome</keyword>
<keyword evidence="1" id="KW-0378">Hydrolase</keyword>
<sequence length="442" mass="50122">MGKSLDRLVVVTDFESSWLDNKRKLYIYLPPSYRHNKDRRYPVLYMHDGQHVFQADAAGTSWEMHQTTDRLALEGKMEEIIVVGIAIAPHQRLNEYFHDGPGIRLVFDPPFSGRLYEQCVIQEIIPYINENFRTLTGPEHTAMMGSSAGGIVTYNIGFRNPQIFGKIAVLSPYFVHTVFEEGTLKEQPFYQRYDSHPNLKVWIDMGDAEGLFMPKYASEEATALIRDGFVPDDDLMLLIHHGAGHSQKDWAARVHAPLLYFFGTLGKTETAVIYGDEVIGIQGPVVTLYPVVHYDSGYMHTPMTGKYTVKHPELLDVLPDGTLKAKAPGVTTIIFEYNGVKAHKKITIVEKVQEYVKVSIHVDVPDDTPSYRNIYAGIELLRVGEYTYEGSAQIPRGLTFTFKIARGFGQHEKNKDGSPMRSRSFTALKDLDLYYSVQAWED</sequence>
<dbReference type="Gene3D" id="3.40.50.1820">
    <property type="entry name" value="alpha/beta hydrolase"/>
    <property type="match status" value="1"/>
</dbReference>
<accession>A0A1X7GSC8</accession>
<dbReference type="InterPro" id="IPR029058">
    <property type="entry name" value="AB_hydrolase_fold"/>
</dbReference>
<dbReference type="EMBL" id="LT840184">
    <property type="protein sequence ID" value="SMF73535.1"/>
    <property type="molecule type" value="Genomic_DNA"/>
</dbReference>
<name>A0A1X7GSC8_9BACL</name>
<dbReference type="GO" id="GO:0016787">
    <property type="term" value="F:hydrolase activity"/>
    <property type="evidence" value="ECO:0007669"/>
    <property type="project" value="UniProtKB-KW"/>
</dbReference>
<dbReference type="PANTHER" id="PTHR48098:SF6">
    <property type="entry name" value="FERRI-BACILLIBACTIN ESTERASE BESA"/>
    <property type="match status" value="1"/>
</dbReference>
<dbReference type="AlphaFoldDB" id="A0A1X7GSC8"/>
<dbReference type="SUPFAM" id="SSF53474">
    <property type="entry name" value="alpha/beta-Hydrolases"/>
    <property type="match status" value="1"/>
</dbReference>
<dbReference type="RefSeq" id="WP_208918005.1">
    <property type="nucleotide sequence ID" value="NZ_LT840184.1"/>
</dbReference>
<dbReference type="Pfam" id="PF00756">
    <property type="entry name" value="Esterase"/>
    <property type="match status" value="1"/>
</dbReference>
<proteinExistence type="predicted"/>
<dbReference type="STRING" id="1313296.SAMN05661091_0976"/>
<evidence type="ECO:0000313" key="1">
    <source>
        <dbReference type="EMBL" id="SMF73535.1"/>
    </source>
</evidence>
<dbReference type="InterPro" id="IPR050583">
    <property type="entry name" value="Mycobacterial_A85_antigen"/>
</dbReference>
<dbReference type="InterPro" id="IPR000801">
    <property type="entry name" value="Esterase-like"/>
</dbReference>
<dbReference type="Proteomes" id="UP000192940">
    <property type="component" value="Chromosome I"/>
</dbReference>
<reference evidence="1 2" key="1">
    <citation type="submission" date="2017-04" db="EMBL/GenBank/DDBJ databases">
        <authorList>
            <person name="Afonso C.L."/>
            <person name="Miller P.J."/>
            <person name="Scott M.A."/>
            <person name="Spackman E."/>
            <person name="Goraichik I."/>
            <person name="Dimitrov K.M."/>
            <person name="Suarez D.L."/>
            <person name="Swayne D.E."/>
        </authorList>
    </citation>
    <scope>NUCLEOTIDE SEQUENCE [LARGE SCALE GENOMIC DNA]</scope>
    <source>
        <strain evidence="1 2">N3/975</strain>
    </source>
</reference>
<dbReference type="PANTHER" id="PTHR48098">
    <property type="entry name" value="ENTEROCHELIN ESTERASE-RELATED"/>
    <property type="match status" value="1"/>
</dbReference>
<evidence type="ECO:0000313" key="2">
    <source>
        <dbReference type="Proteomes" id="UP000192940"/>
    </source>
</evidence>
<organism evidence="1 2">
    <name type="scientific">Paenibacillus uliginis N3/975</name>
    <dbReference type="NCBI Taxonomy" id="1313296"/>
    <lineage>
        <taxon>Bacteria</taxon>
        <taxon>Bacillati</taxon>
        <taxon>Bacillota</taxon>
        <taxon>Bacilli</taxon>
        <taxon>Bacillales</taxon>
        <taxon>Paenibacillaceae</taxon>
        <taxon>Paenibacillus</taxon>
    </lineage>
</organism>
<gene>
    <name evidence="1" type="ORF">SAMN05661091_0976</name>
</gene>